<dbReference type="GO" id="GO:0009307">
    <property type="term" value="P:DNA restriction-modification system"/>
    <property type="evidence" value="ECO:0007669"/>
    <property type="project" value="UniProtKB-KW"/>
</dbReference>
<gene>
    <name evidence="5" type="ORF">CA85_12460</name>
</gene>
<comment type="caution">
    <text evidence="5">The sequence shown here is derived from an EMBL/GenBank/DDBJ whole genome shotgun (WGS) entry which is preliminary data.</text>
</comment>
<feature type="domain" description="Type I restriction modification DNA specificity" evidence="4">
    <location>
        <begin position="315"/>
        <end position="401"/>
    </location>
</feature>
<keyword evidence="6" id="KW-1185">Reference proteome</keyword>
<feature type="domain" description="Type I restriction modification DNA specificity" evidence="4">
    <location>
        <begin position="94"/>
        <end position="203"/>
    </location>
</feature>
<dbReference type="EMBL" id="SJPK01000002">
    <property type="protein sequence ID" value="TWT74358.1"/>
    <property type="molecule type" value="Genomic_DNA"/>
</dbReference>
<evidence type="ECO:0000313" key="6">
    <source>
        <dbReference type="Proteomes" id="UP000318053"/>
    </source>
</evidence>
<dbReference type="OrthoDB" id="9811611at2"/>
<keyword evidence="3" id="KW-0238">DNA-binding</keyword>
<dbReference type="InterPro" id="IPR000055">
    <property type="entry name" value="Restrct_endonuc_typeI_TRD"/>
</dbReference>
<evidence type="ECO:0000256" key="1">
    <source>
        <dbReference type="ARBA" id="ARBA00010923"/>
    </source>
</evidence>
<protein>
    <submittedName>
        <fullName evidence="5">EcoKI restriction-modification system protein HsdS</fullName>
    </submittedName>
</protein>
<keyword evidence="2" id="KW-0680">Restriction system</keyword>
<evidence type="ECO:0000256" key="2">
    <source>
        <dbReference type="ARBA" id="ARBA00022747"/>
    </source>
</evidence>
<sequence length="427" mass="47725">MSGVSERQVDLNSHQPFQETEVGKIPGNWKHDRLDKFWNVIDCKHITAEFKTIGWPLASIREVQSRFVDLNEANLTTEQFYHQLIGGGRKPLPGDLIFSRNATVGEVACVADWHPPFAMGQDVCLLRRIDPNASTVFMQALVSSSIVRKQLENIMVGSTFRRVNIKQIKSFVVPMPPAAEQEAIASALGDADALIESLEQLLAKKRLIKQGAMQELLSGEWPTKAFGDLFQFSGGYSASRDDLGANGHLYLHYGDIHGSDRTFVDVETDSGEIPRINIPLSEVSPSSILEHGDVVFVDASEDVDGTNKHVVIDNPRGQPFISGLHTIVAKRKSNEIDRRYMRYCFQTPEIKEQFRFYAVGTKVSGVSKTIIAKIVLPVPSPDEQFEIAATLDAMEQDIELIIERVAKARQLKQAMMQQLLRGRIRLV</sequence>
<dbReference type="GO" id="GO:0003677">
    <property type="term" value="F:DNA binding"/>
    <property type="evidence" value="ECO:0007669"/>
    <property type="project" value="UniProtKB-KW"/>
</dbReference>
<dbReference type="RefSeq" id="WP_146390344.1">
    <property type="nucleotide sequence ID" value="NZ_SJPK01000002.1"/>
</dbReference>
<evidence type="ECO:0000259" key="4">
    <source>
        <dbReference type="Pfam" id="PF01420"/>
    </source>
</evidence>
<dbReference type="InterPro" id="IPR044946">
    <property type="entry name" value="Restrct_endonuc_typeI_TRD_sf"/>
</dbReference>
<organism evidence="5 6">
    <name type="scientific">Allorhodopirellula solitaria</name>
    <dbReference type="NCBI Taxonomy" id="2527987"/>
    <lineage>
        <taxon>Bacteria</taxon>
        <taxon>Pseudomonadati</taxon>
        <taxon>Planctomycetota</taxon>
        <taxon>Planctomycetia</taxon>
        <taxon>Pirellulales</taxon>
        <taxon>Pirellulaceae</taxon>
        <taxon>Allorhodopirellula</taxon>
    </lineage>
</organism>
<reference evidence="5 6" key="1">
    <citation type="submission" date="2019-02" db="EMBL/GenBank/DDBJ databases">
        <title>Deep-cultivation of Planctomycetes and their phenomic and genomic characterization uncovers novel biology.</title>
        <authorList>
            <person name="Wiegand S."/>
            <person name="Jogler M."/>
            <person name="Boedeker C."/>
            <person name="Pinto D."/>
            <person name="Vollmers J."/>
            <person name="Rivas-Marin E."/>
            <person name="Kohn T."/>
            <person name="Peeters S.H."/>
            <person name="Heuer A."/>
            <person name="Rast P."/>
            <person name="Oberbeckmann S."/>
            <person name="Bunk B."/>
            <person name="Jeske O."/>
            <person name="Meyerdierks A."/>
            <person name="Storesund J.E."/>
            <person name="Kallscheuer N."/>
            <person name="Luecker S."/>
            <person name="Lage O.M."/>
            <person name="Pohl T."/>
            <person name="Merkel B.J."/>
            <person name="Hornburger P."/>
            <person name="Mueller R.-W."/>
            <person name="Bruemmer F."/>
            <person name="Labrenz M."/>
            <person name="Spormann A.M."/>
            <person name="Op Den Camp H."/>
            <person name="Overmann J."/>
            <person name="Amann R."/>
            <person name="Jetten M.S.M."/>
            <person name="Mascher T."/>
            <person name="Medema M.H."/>
            <person name="Devos D.P."/>
            <person name="Kaster A.-K."/>
            <person name="Ovreas L."/>
            <person name="Rohde M."/>
            <person name="Galperin M.Y."/>
            <person name="Jogler C."/>
        </authorList>
    </citation>
    <scope>NUCLEOTIDE SEQUENCE [LARGE SCALE GENOMIC DNA]</scope>
    <source>
        <strain evidence="5 6">CA85</strain>
    </source>
</reference>
<dbReference type="PANTHER" id="PTHR30408:SF12">
    <property type="entry name" value="TYPE I RESTRICTION ENZYME MJAVIII SPECIFICITY SUBUNIT"/>
    <property type="match status" value="1"/>
</dbReference>
<proteinExistence type="inferred from homology"/>
<dbReference type="PANTHER" id="PTHR30408">
    <property type="entry name" value="TYPE-1 RESTRICTION ENZYME ECOKI SPECIFICITY PROTEIN"/>
    <property type="match status" value="1"/>
</dbReference>
<dbReference type="AlphaFoldDB" id="A0A5C5YGU4"/>
<dbReference type="SUPFAM" id="SSF116734">
    <property type="entry name" value="DNA methylase specificity domain"/>
    <property type="match status" value="2"/>
</dbReference>
<dbReference type="Gene3D" id="3.90.220.20">
    <property type="entry name" value="DNA methylase specificity domains"/>
    <property type="match status" value="2"/>
</dbReference>
<dbReference type="Pfam" id="PF01420">
    <property type="entry name" value="Methylase_S"/>
    <property type="match status" value="2"/>
</dbReference>
<comment type="similarity">
    <text evidence="1">Belongs to the type-I restriction system S methylase family.</text>
</comment>
<name>A0A5C5YGU4_9BACT</name>
<evidence type="ECO:0000313" key="5">
    <source>
        <dbReference type="EMBL" id="TWT74358.1"/>
    </source>
</evidence>
<dbReference type="InterPro" id="IPR052021">
    <property type="entry name" value="Type-I_RS_S_subunit"/>
</dbReference>
<dbReference type="Proteomes" id="UP000318053">
    <property type="component" value="Unassembled WGS sequence"/>
</dbReference>
<evidence type="ECO:0000256" key="3">
    <source>
        <dbReference type="ARBA" id="ARBA00023125"/>
    </source>
</evidence>
<accession>A0A5C5YGU4</accession>